<feature type="domain" description="SIAH-type" evidence="6">
    <location>
        <begin position="361"/>
        <end position="419"/>
    </location>
</feature>
<dbReference type="UniPathway" id="UPA00143"/>
<evidence type="ECO:0000256" key="1">
    <source>
        <dbReference type="ARBA" id="ARBA00022723"/>
    </source>
</evidence>
<dbReference type="InterPro" id="IPR019557">
    <property type="entry name" value="AminoTfrase-like_pln_mobile"/>
</dbReference>
<dbReference type="Proteomes" id="UP000006882">
    <property type="component" value="Chromosome G3"/>
</dbReference>
<dbReference type="Pfam" id="PF21361">
    <property type="entry name" value="Sina_ZnF"/>
    <property type="match status" value="1"/>
</dbReference>
<dbReference type="Pfam" id="PF10536">
    <property type="entry name" value="PMD"/>
    <property type="match status" value="1"/>
</dbReference>
<dbReference type="AlphaFoldDB" id="A0A251Q0I6"/>
<reference evidence="7 8" key="1">
    <citation type="journal article" date="2013" name="Nat. Genet.">
        <title>The high-quality draft genome of peach (Prunus persica) identifies unique patterns of genetic diversity, domestication and genome evolution.</title>
        <authorList>
            <consortium name="International Peach Genome Initiative"/>
            <person name="Verde I."/>
            <person name="Abbott A.G."/>
            <person name="Scalabrin S."/>
            <person name="Jung S."/>
            <person name="Shu S."/>
            <person name="Marroni F."/>
            <person name="Zhebentyayeva T."/>
            <person name="Dettori M.T."/>
            <person name="Grimwood J."/>
            <person name="Cattonaro F."/>
            <person name="Zuccolo A."/>
            <person name="Rossini L."/>
            <person name="Jenkins J."/>
            <person name="Vendramin E."/>
            <person name="Meisel L.A."/>
            <person name="Decroocq V."/>
            <person name="Sosinski B."/>
            <person name="Prochnik S."/>
            <person name="Mitros T."/>
            <person name="Policriti A."/>
            <person name="Cipriani G."/>
            <person name="Dondini L."/>
            <person name="Ficklin S."/>
            <person name="Goodstein D.M."/>
            <person name="Xuan P."/>
            <person name="Del Fabbro C."/>
            <person name="Aramini V."/>
            <person name="Copetti D."/>
            <person name="Gonzalez S."/>
            <person name="Horner D.S."/>
            <person name="Falchi R."/>
            <person name="Lucas S."/>
            <person name="Mica E."/>
            <person name="Maldonado J."/>
            <person name="Lazzari B."/>
            <person name="Bielenberg D."/>
            <person name="Pirona R."/>
            <person name="Miculan M."/>
            <person name="Barakat A."/>
            <person name="Testolin R."/>
            <person name="Stella A."/>
            <person name="Tartarini S."/>
            <person name="Tonutti P."/>
            <person name="Arus P."/>
            <person name="Orellana A."/>
            <person name="Wells C."/>
            <person name="Main D."/>
            <person name="Vizzotto G."/>
            <person name="Silva H."/>
            <person name="Salamini F."/>
            <person name="Schmutz J."/>
            <person name="Morgante M."/>
            <person name="Rokhsar D.S."/>
        </authorList>
    </citation>
    <scope>NUCLEOTIDE SEQUENCE [LARGE SCALE GENOMIC DNA]</scope>
    <source>
        <strain evidence="8">cv. Nemared</strain>
    </source>
</reference>
<evidence type="ECO:0000256" key="4">
    <source>
        <dbReference type="ARBA" id="ARBA00024004"/>
    </source>
</evidence>
<gene>
    <name evidence="7" type="ORF">PRUPE_3G152100</name>
</gene>
<evidence type="ECO:0000313" key="8">
    <source>
        <dbReference type="Proteomes" id="UP000006882"/>
    </source>
</evidence>
<name>A0A251Q0I6_PRUPE</name>
<dbReference type="InterPro" id="IPR013083">
    <property type="entry name" value="Znf_RING/FYVE/PHD"/>
</dbReference>
<dbReference type="GO" id="GO:0016567">
    <property type="term" value="P:protein ubiquitination"/>
    <property type="evidence" value="ECO:0007669"/>
    <property type="project" value="UniProtKB-UniPathway"/>
</dbReference>
<comment type="function">
    <text evidence="4">E3 ubiquitin-protein ligase that mediates ubiquitination and subsequent proteasomal degradation of target proteins. E3 ubiquitin ligases accept ubiquitin from an E2 ubiquitin-conjugating enzyme in the form of a thioester and then directly transfers the ubiquitin to targeted substrates. It probably triggers the ubiquitin-mediated degradation of different substrates.</text>
</comment>
<dbReference type="Gene3D" id="3.30.40.10">
    <property type="entry name" value="Zinc/RING finger domain, C3HC4 (zinc finger)"/>
    <property type="match status" value="1"/>
</dbReference>
<evidence type="ECO:0000256" key="3">
    <source>
        <dbReference type="ARBA" id="ARBA00022833"/>
    </source>
</evidence>
<evidence type="ECO:0000256" key="2">
    <source>
        <dbReference type="ARBA" id="ARBA00022771"/>
    </source>
</evidence>
<keyword evidence="8" id="KW-1185">Reference proteome</keyword>
<dbReference type="PANTHER" id="PTHR46632:SF13">
    <property type="entry name" value="RING-TYPE E3 UBIQUITIN TRANSFERASE"/>
    <property type="match status" value="1"/>
</dbReference>
<sequence length="545" mass="61618">MSLEEKAKYTMRAREVWDNYLSTAPTRTPKPRKQAKLVTRCSPGRLFNVIQRLTTEQKAAVKSMGFGSLLDLRCRTLRRSLCLWLLERFDTTQRSLEICGERIPLTPKDVELVMGLAASGKDVVNSGPDDLIADLRHSYDATNHGISVRLLEERLAEPEAGEEFKRSFVLYALGTLLSPTARLDVSPSFLHFLTNMDVVHQYNWGKFLLDRLVCEVSRFHQGKQRAVGGCLLFLQLFYYESISVEENGALAPAVVPFLSSWGEDEITEREKRERELGGYGCGEVVCRERCSDLDSCEFIGQLDRPPECNISSGVEHDAPFEHKENQVEGQIGEFTLEEENMLVFVRNKDIVCGEIELVVESVRKQCRNRDYGCDEIVDYMKNNDHEETCIYGPCSCPLPNCNFVSSSEQLSLHFSSKHWDSGRRFRYNTPLAVSLGINEEFLVLQAEEDGALFLLNKATESIGNTVMITSIRPISSEERFAYNLVSGRGNSSLRFKSVTENFPGRVEGFPKMDFLLVPFCFFTSSGQLNLEVCIQNTTELTADCP</sequence>
<evidence type="ECO:0000313" key="7">
    <source>
        <dbReference type="EMBL" id="ONI17334.1"/>
    </source>
</evidence>
<dbReference type="PROSITE" id="PS51081">
    <property type="entry name" value="ZF_SIAH"/>
    <property type="match status" value="1"/>
</dbReference>
<protein>
    <recommendedName>
        <fullName evidence="6">SIAH-type domain-containing protein</fullName>
    </recommendedName>
</protein>
<dbReference type="InterPro" id="IPR044286">
    <property type="entry name" value="SINL_plant"/>
</dbReference>
<accession>A0A251Q0I6</accession>
<keyword evidence="2 5" id="KW-0863">Zinc-finger</keyword>
<evidence type="ECO:0000259" key="6">
    <source>
        <dbReference type="PROSITE" id="PS51081"/>
    </source>
</evidence>
<evidence type="ECO:0000256" key="5">
    <source>
        <dbReference type="PROSITE-ProRule" id="PRU00455"/>
    </source>
</evidence>
<keyword evidence="3" id="KW-0862">Zinc</keyword>
<dbReference type="SUPFAM" id="SSF49599">
    <property type="entry name" value="TRAF domain-like"/>
    <property type="match status" value="1"/>
</dbReference>
<organism evidence="7 8">
    <name type="scientific">Prunus persica</name>
    <name type="common">Peach</name>
    <name type="synonym">Amygdalus persica</name>
    <dbReference type="NCBI Taxonomy" id="3760"/>
    <lineage>
        <taxon>Eukaryota</taxon>
        <taxon>Viridiplantae</taxon>
        <taxon>Streptophyta</taxon>
        <taxon>Embryophyta</taxon>
        <taxon>Tracheophyta</taxon>
        <taxon>Spermatophyta</taxon>
        <taxon>Magnoliopsida</taxon>
        <taxon>eudicotyledons</taxon>
        <taxon>Gunneridae</taxon>
        <taxon>Pentapetalae</taxon>
        <taxon>rosids</taxon>
        <taxon>fabids</taxon>
        <taxon>Rosales</taxon>
        <taxon>Rosaceae</taxon>
        <taxon>Amygdaloideae</taxon>
        <taxon>Amygdaleae</taxon>
        <taxon>Prunus</taxon>
    </lineage>
</organism>
<dbReference type="GO" id="GO:0008270">
    <property type="term" value="F:zinc ion binding"/>
    <property type="evidence" value="ECO:0007669"/>
    <property type="project" value="UniProtKB-KW"/>
</dbReference>
<dbReference type="PANTHER" id="PTHR46632">
    <property type="entry name" value="E3 UBIQUITIN-PROTEIN LIGASE SINA-LIKE 4"/>
    <property type="match status" value="1"/>
</dbReference>
<dbReference type="Gramene" id="ONI17334">
    <property type="protein sequence ID" value="ONI17334"/>
    <property type="gene ID" value="PRUPE_3G152100"/>
</dbReference>
<proteinExistence type="predicted"/>
<dbReference type="EMBL" id="CM007653">
    <property type="protein sequence ID" value="ONI17334.1"/>
    <property type="molecule type" value="Genomic_DNA"/>
</dbReference>
<keyword evidence="1" id="KW-0479">Metal-binding</keyword>
<dbReference type="InterPro" id="IPR013010">
    <property type="entry name" value="Znf_SIAH"/>
</dbReference>